<dbReference type="Proteomes" id="UP000054621">
    <property type="component" value="Unassembled WGS sequence"/>
</dbReference>
<name>A0A0W0YH09_9GAMM</name>
<protein>
    <submittedName>
        <fullName evidence="1">Uncharacterized protein</fullName>
    </submittedName>
</protein>
<evidence type="ECO:0000313" key="1">
    <source>
        <dbReference type="EMBL" id="KTD56257.1"/>
    </source>
</evidence>
<proteinExistence type="predicted"/>
<comment type="caution">
    <text evidence="1">The sequence shown here is derived from an EMBL/GenBank/DDBJ whole genome shotgun (WGS) entry which is preliminary data.</text>
</comment>
<reference evidence="1 2" key="1">
    <citation type="submission" date="2015-11" db="EMBL/GenBank/DDBJ databases">
        <title>Genomic analysis of 38 Legionella species identifies large and diverse effector repertoires.</title>
        <authorList>
            <person name="Burstein D."/>
            <person name="Amaro F."/>
            <person name="Zusman T."/>
            <person name="Lifshitz Z."/>
            <person name="Cohen O."/>
            <person name="Gilbert J.A."/>
            <person name="Pupko T."/>
            <person name="Shuman H.A."/>
            <person name="Segal G."/>
        </authorList>
    </citation>
    <scope>NUCLEOTIDE SEQUENCE [LARGE SCALE GENOMIC DNA]</scope>
    <source>
        <strain evidence="1 2">Mt.St.Helens-4</strain>
    </source>
</reference>
<sequence>MNKIKENYLRFFDSSILNKGNVDWKKNMYNVVDNNSVHTTRKDIDWEILIFAITDKLGYTEKTLSRGSRYYCESNNFQIVFEYYDDSWKGFFCITQINKFKFRSYLYIDDLYDENNNEINQCAAQLIRVYEECFPNKELPLLAKREPEHQRLLYKF</sequence>
<accession>A0A0W0YH09</accession>
<gene>
    <name evidence="1" type="ORF">Lsai_1974</name>
</gene>
<organism evidence="1 2">
    <name type="scientific">Legionella sainthelensi</name>
    <dbReference type="NCBI Taxonomy" id="28087"/>
    <lineage>
        <taxon>Bacteria</taxon>
        <taxon>Pseudomonadati</taxon>
        <taxon>Pseudomonadota</taxon>
        <taxon>Gammaproteobacteria</taxon>
        <taxon>Legionellales</taxon>
        <taxon>Legionellaceae</taxon>
        <taxon>Legionella</taxon>
    </lineage>
</organism>
<evidence type="ECO:0000313" key="2">
    <source>
        <dbReference type="Proteomes" id="UP000054621"/>
    </source>
</evidence>
<dbReference type="PATRIC" id="fig|28087.4.peg.2131"/>
<dbReference type="RefSeq" id="WP_027271962.1">
    <property type="nucleotide sequence ID" value="NZ_CAAAJE010000028.1"/>
</dbReference>
<dbReference type="AlphaFoldDB" id="A0A0W0YH09"/>
<dbReference type="EMBL" id="LNYV01000033">
    <property type="protein sequence ID" value="KTD56257.1"/>
    <property type="molecule type" value="Genomic_DNA"/>
</dbReference>